<evidence type="ECO:0000259" key="2">
    <source>
        <dbReference type="PROSITE" id="PS50404"/>
    </source>
</evidence>
<comment type="subcellular location">
    <subcellularLocation>
        <location evidence="1">Cytoplasm</location>
        <location evidence="1">Cytosol</location>
    </subcellularLocation>
</comment>
<dbReference type="GO" id="GO:0006749">
    <property type="term" value="P:glutathione metabolic process"/>
    <property type="evidence" value="ECO:0007669"/>
    <property type="project" value="TreeGrafter"/>
</dbReference>
<comment type="catalytic activity">
    <reaction evidence="1">
        <text>RX + glutathione = an S-substituted glutathione + a halide anion + H(+)</text>
        <dbReference type="Rhea" id="RHEA:16437"/>
        <dbReference type="ChEBI" id="CHEBI:15378"/>
        <dbReference type="ChEBI" id="CHEBI:16042"/>
        <dbReference type="ChEBI" id="CHEBI:17792"/>
        <dbReference type="ChEBI" id="CHEBI:57925"/>
        <dbReference type="ChEBI" id="CHEBI:90779"/>
        <dbReference type="EC" id="2.5.1.18"/>
    </reaction>
</comment>
<dbReference type="PANTHER" id="PTHR11260:SF781">
    <property type="entry name" value="GLUTATHIONE S-TRANSFERASE U19"/>
    <property type="match status" value="1"/>
</dbReference>
<dbReference type="EMBL" id="JAAWWB010000021">
    <property type="protein sequence ID" value="KAG6756629.1"/>
    <property type="molecule type" value="Genomic_DNA"/>
</dbReference>
<keyword evidence="1" id="KW-0963">Cytoplasm</keyword>
<protein>
    <recommendedName>
        <fullName evidence="1">Glutathione S-transferase</fullName>
        <ecNumber evidence="1">2.5.1.18</ecNumber>
    </recommendedName>
</protein>
<accession>A0A8X7YSU4</accession>
<keyword evidence="1" id="KW-0808">Transferase</keyword>
<gene>
    <name evidence="3" type="ORF">POTOM_040064</name>
</gene>
<dbReference type="InterPro" id="IPR045073">
    <property type="entry name" value="Omega/Tau-like"/>
</dbReference>
<dbReference type="GO" id="GO:0004364">
    <property type="term" value="F:glutathione transferase activity"/>
    <property type="evidence" value="ECO:0007669"/>
    <property type="project" value="UniProtKB-UniRule"/>
</dbReference>
<name>A0A8X7YSU4_POPTO</name>
<comment type="caution">
    <text evidence="3">The sequence shown here is derived from an EMBL/GenBank/DDBJ whole genome shotgun (WGS) entry which is preliminary data.</text>
</comment>
<dbReference type="InterPro" id="IPR004045">
    <property type="entry name" value="Glutathione_S-Trfase_N"/>
</dbReference>
<feature type="domain" description="GST N-terminal" evidence="2">
    <location>
        <begin position="31"/>
        <end position="94"/>
    </location>
</feature>
<evidence type="ECO:0000256" key="1">
    <source>
        <dbReference type="RuleBase" id="RU369102"/>
    </source>
</evidence>
<dbReference type="GO" id="GO:0005829">
    <property type="term" value="C:cytosol"/>
    <property type="evidence" value="ECO:0007669"/>
    <property type="project" value="UniProtKB-SubCell"/>
</dbReference>
<comment type="similarity">
    <text evidence="1">Belongs to the GST superfamily.</text>
</comment>
<evidence type="ECO:0000313" key="3">
    <source>
        <dbReference type="EMBL" id="KAG6756629.1"/>
    </source>
</evidence>
<dbReference type="Pfam" id="PF02798">
    <property type="entry name" value="GST_N"/>
    <property type="match status" value="1"/>
</dbReference>
<sequence length="94" mass="11045">MKMRYEHSHSERRERTICDSVLLLFTATMADEVTLLDFWASPFGMRVRIALAEKGVKYEYSEQDLRNKSALLLQMNPVYKKIPVLVHREKLTSL</sequence>
<dbReference type="AlphaFoldDB" id="A0A8X7YSU4"/>
<dbReference type="EC" id="2.5.1.18" evidence="1"/>
<evidence type="ECO:0000313" key="4">
    <source>
        <dbReference type="Proteomes" id="UP000886885"/>
    </source>
</evidence>
<organism evidence="3 4">
    <name type="scientific">Populus tomentosa</name>
    <name type="common">Chinese white poplar</name>
    <dbReference type="NCBI Taxonomy" id="118781"/>
    <lineage>
        <taxon>Eukaryota</taxon>
        <taxon>Viridiplantae</taxon>
        <taxon>Streptophyta</taxon>
        <taxon>Embryophyta</taxon>
        <taxon>Tracheophyta</taxon>
        <taxon>Spermatophyta</taxon>
        <taxon>Magnoliopsida</taxon>
        <taxon>eudicotyledons</taxon>
        <taxon>Gunneridae</taxon>
        <taxon>Pentapetalae</taxon>
        <taxon>rosids</taxon>
        <taxon>fabids</taxon>
        <taxon>Malpighiales</taxon>
        <taxon>Salicaceae</taxon>
        <taxon>Saliceae</taxon>
        <taxon>Populus</taxon>
    </lineage>
</organism>
<reference evidence="3" key="1">
    <citation type="journal article" date="2020" name="bioRxiv">
        <title>Hybrid origin of Populus tomentosa Carr. identified through genome sequencing and phylogenomic analysis.</title>
        <authorList>
            <person name="An X."/>
            <person name="Gao K."/>
            <person name="Chen Z."/>
            <person name="Li J."/>
            <person name="Yang X."/>
            <person name="Yang X."/>
            <person name="Zhou J."/>
            <person name="Guo T."/>
            <person name="Zhao T."/>
            <person name="Huang S."/>
            <person name="Miao D."/>
            <person name="Khan W.U."/>
            <person name="Rao P."/>
            <person name="Ye M."/>
            <person name="Lei B."/>
            <person name="Liao W."/>
            <person name="Wang J."/>
            <person name="Ji L."/>
            <person name="Li Y."/>
            <person name="Guo B."/>
            <person name="Mustafa N.S."/>
            <person name="Li S."/>
            <person name="Yun Q."/>
            <person name="Keller S.R."/>
            <person name="Mao J."/>
            <person name="Zhang R."/>
            <person name="Strauss S.H."/>
        </authorList>
    </citation>
    <scope>NUCLEOTIDE SEQUENCE</scope>
    <source>
        <strain evidence="3">GM15</strain>
        <tissue evidence="3">Leaf</tissue>
    </source>
</reference>
<proteinExistence type="inferred from homology"/>
<dbReference type="Proteomes" id="UP000886885">
    <property type="component" value="Chromosome 11A"/>
</dbReference>
<keyword evidence="4" id="KW-1185">Reference proteome</keyword>
<dbReference type="OrthoDB" id="202840at2759"/>
<dbReference type="PANTHER" id="PTHR11260">
    <property type="entry name" value="GLUTATHIONE S-TRANSFERASE, GST, SUPERFAMILY, GST DOMAIN CONTAINING"/>
    <property type="match status" value="1"/>
</dbReference>
<comment type="function">
    <text evidence="1">Is involved in the conjugation of reduced glutathione to a wide number of exogenous and endogenous hydrophobic electrophiles.</text>
</comment>
<dbReference type="PROSITE" id="PS50404">
    <property type="entry name" value="GST_NTER"/>
    <property type="match status" value="1"/>
</dbReference>